<evidence type="ECO:0000313" key="1">
    <source>
        <dbReference type="EMBL" id="KAF4659002.1"/>
    </source>
</evidence>
<dbReference type="EMBL" id="JAAPAO010000470">
    <property type="protein sequence ID" value="KAF4659002.1"/>
    <property type="molecule type" value="Genomic_DNA"/>
</dbReference>
<evidence type="ECO:0000313" key="2">
    <source>
        <dbReference type="Proteomes" id="UP000591131"/>
    </source>
</evidence>
<protein>
    <submittedName>
        <fullName evidence="1">Uncharacterized protein</fullName>
    </submittedName>
</protein>
<dbReference type="AlphaFoldDB" id="A0A7J6LI99"/>
<proteinExistence type="predicted"/>
<sequence>MVGGLEAREEKTAVGQIAADGEEQANCKGNAKSLGGHFHTAIGVEGSTEYAGIECHVVGISHTFSNSVE</sequence>
<gene>
    <name evidence="1" type="ORF">FOL47_007758</name>
</gene>
<keyword evidence="2" id="KW-1185">Reference proteome</keyword>
<comment type="caution">
    <text evidence="1">The sequence shown here is derived from an EMBL/GenBank/DDBJ whole genome shotgun (WGS) entry which is preliminary data.</text>
</comment>
<reference evidence="1 2" key="1">
    <citation type="submission" date="2020-04" db="EMBL/GenBank/DDBJ databases">
        <title>Perkinsus chesapeaki whole genome sequence.</title>
        <authorList>
            <person name="Bogema D.R."/>
        </authorList>
    </citation>
    <scope>NUCLEOTIDE SEQUENCE [LARGE SCALE GENOMIC DNA]</scope>
    <source>
        <strain evidence="1">ATCC PRA-425</strain>
    </source>
</reference>
<dbReference type="Proteomes" id="UP000591131">
    <property type="component" value="Unassembled WGS sequence"/>
</dbReference>
<organism evidence="1 2">
    <name type="scientific">Perkinsus chesapeaki</name>
    <name type="common">Clam parasite</name>
    <name type="synonym">Perkinsus andrewsi</name>
    <dbReference type="NCBI Taxonomy" id="330153"/>
    <lineage>
        <taxon>Eukaryota</taxon>
        <taxon>Sar</taxon>
        <taxon>Alveolata</taxon>
        <taxon>Perkinsozoa</taxon>
        <taxon>Perkinsea</taxon>
        <taxon>Perkinsida</taxon>
        <taxon>Perkinsidae</taxon>
        <taxon>Perkinsus</taxon>
    </lineage>
</organism>
<accession>A0A7J6LI99</accession>
<name>A0A7J6LI99_PERCH</name>